<dbReference type="SUPFAM" id="SSF81321">
    <property type="entry name" value="Family A G protein-coupled receptor-like"/>
    <property type="match status" value="1"/>
</dbReference>
<dbReference type="AlphaFoldDB" id="A0A8W8JGJ6"/>
<keyword evidence="2 8" id="KW-0812">Transmembrane</keyword>
<feature type="transmembrane region" description="Helical" evidence="8">
    <location>
        <begin position="196"/>
        <end position="220"/>
    </location>
</feature>
<dbReference type="Pfam" id="PF00001">
    <property type="entry name" value="7tm_1"/>
    <property type="match status" value="1"/>
</dbReference>
<dbReference type="PRINTS" id="PR00237">
    <property type="entry name" value="GPCRRHODOPSN"/>
</dbReference>
<keyword evidence="3 8" id="KW-1133">Transmembrane helix</keyword>
<feature type="transmembrane region" description="Helical" evidence="8">
    <location>
        <begin position="32"/>
        <end position="54"/>
    </location>
</feature>
<proteinExistence type="predicted"/>
<evidence type="ECO:0000256" key="3">
    <source>
        <dbReference type="ARBA" id="ARBA00022989"/>
    </source>
</evidence>
<name>A0A8W8JGJ6_MAGGI</name>
<reference evidence="10" key="1">
    <citation type="submission" date="2022-08" db="UniProtKB">
        <authorList>
            <consortium name="EnsemblMetazoa"/>
        </authorList>
    </citation>
    <scope>IDENTIFICATION</scope>
    <source>
        <strain evidence="10">05x7-T-G4-1.051#20</strain>
    </source>
</reference>
<feature type="transmembrane region" description="Helical" evidence="8">
    <location>
        <begin position="66"/>
        <end position="87"/>
    </location>
</feature>
<keyword evidence="7" id="KW-0807">Transducer</keyword>
<evidence type="ECO:0000256" key="8">
    <source>
        <dbReference type="SAM" id="Phobius"/>
    </source>
</evidence>
<feature type="domain" description="G-protein coupled receptors family 1 profile" evidence="9">
    <location>
        <begin position="48"/>
        <end position="309"/>
    </location>
</feature>
<protein>
    <recommendedName>
        <fullName evidence="9">G-protein coupled receptors family 1 profile domain-containing protein</fullName>
    </recommendedName>
</protein>
<keyword evidence="5 8" id="KW-0472">Membrane</keyword>
<evidence type="ECO:0000256" key="5">
    <source>
        <dbReference type="ARBA" id="ARBA00023136"/>
    </source>
</evidence>
<comment type="subcellular location">
    <subcellularLocation>
        <location evidence="1">Membrane</location>
        <topology evidence="1">Multi-pass membrane protein</topology>
    </subcellularLocation>
</comment>
<keyword evidence="4" id="KW-0297">G-protein coupled receptor</keyword>
<dbReference type="Gene3D" id="1.20.1070.10">
    <property type="entry name" value="Rhodopsin 7-helix transmembrane proteins"/>
    <property type="match status" value="1"/>
</dbReference>
<accession>A0A8W8JGJ6</accession>
<organism evidence="10 11">
    <name type="scientific">Magallana gigas</name>
    <name type="common">Pacific oyster</name>
    <name type="synonym">Crassostrea gigas</name>
    <dbReference type="NCBI Taxonomy" id="29159"/>
    <lineage>
        <taxon>Eukaryota</taxon>
        <taxon>Metazoa</taxon>
        <taxon>Spiralia</taxon>
        <taxon>Lophotrochozoa</taxon>
        <taxon>Mollusca</taxon>
        <taxon>Bivalvia</taxon>
        <taxon>Autobranchia</taxon>
        <taxon>Pteriomorphia</taxon>
        <taxon>Ostreida</taxon>
        <taxon>Ostreoidea</taxon>
        <taxon>Ostreidae</taxon>
        <taxon>Magallana</taxon>
    </lineage>
</organism>
<dbReference type="PANTHER" id="PTHR45695">
    <property type="entry name" value="LEUCOKININ RECEPTOR-RELATED"/>
    <property type="match status" value="1"/>
</dbReference>
<evidence type="ECO:0000313" key="10">
    <source>
        <dbReference type="EnsemblMetazoa" id="G18494.1:cds"/>
    </source>
</evidence>
<feature type="transmembrane region" description="Helical" evidence="8">
    <location>
        <begin position="146"/>
        <end position="166"/>
    </location>
</feature>
<feature type="transmembrane region" description="Helical" evidence="8">
    <location>
        <begin position="241"/>
        <end position="261"/>
    </location>
</feature>
<dbReference type="InterPro" id="IPR000276">
    <property type="entry name" value="GPCR_Rhodpsn"/>
</dbReference>
<evidence type="ECO:0000256" key="6">
    <source>
        <dbReference type="ARBA" id="ARBA00023170"/>
    </source>
</evidence>
<dbReference type="PROSITE" id="PS50262">
    <property type="entry name" value="G_PROTEIN_RECEP_F1_2"/>
    <property type="match status" value="1"/>
</dbReference>
<dbReference type="InterPro" id="IPR017452">
    <property type="entry name" value="GPCR_Rhodpsn_7TM"/>
</dbReference>
<evidence type="ECO:0000256" key="2">
    <source>
        <dbReference type="ARBA" id="ARBA00022692"/>
    </source>
</evidence>
<dbReference type="GO" id="GO:0004930">
    <property type="term" value="F:G protein-coupled receptor activity"/>
    <property type="evidence" value="ECO:0007669"/>
    <property type="project" value="UniProtKB-KW"/>
</dbReference>
<feature type="transmembrane region" description="Helical" evidence="8">
    <location>
        <begin position="289"/>
        <end position="312"/>
    </location>
</feature>
<keyword evidence="6" id="KW-0675">Receptor</keyword>
<keyword evidence="11" id="KW-1185">Reference proteome</keyword>
<evidence type="ECO:0000259" key="9">
    <source>
        <dbReference type="PROSITE" id="PS50262"/>
    </source>
</evidence>
<evidence type="ECO:0000313" key="11">
    <source>
        <dbReference type="Proteomes" id="UP000005408"/>
    </source>
</evidence>
<evidence type="ECO:0000256" key="7">
    <source>
        <dbReference type="ARBA" id="ARBA00023224"/>
    </source>
</evidence>
<feature type="transmembrane region" description="Helical" evidence="8">
    <location>
        <begin position="107"/>
        <end position="126"/>
    </location>
</feature>
<dbReference type="EnsemblMetazoa" id="G18494.1">
    <property type="protein sequence ID" value="G18494.1:cds"/>
    <property type="gene ID" value="G18494"/>
</dbReference>
<dbReference type="Proteomes" id="UP000005408">
    <property type="component" value="Unassembled WGS sequence"/>
</dbReference>
<dbReference type="CDD" id="cd00637">
    <property type="entry name" value="7tm_classA_rhodopsin-like"/>
    <property type="match status" value="1"/>
</dbReference>
<evidence type="ECO:0000256" key="1">
    <source>
        <dbReference type="ARBA" id="ARBA00004141"/>
    </source>
</evidence>
<dbReference type="PANTHER" id="PTHR45695:SF9">
    <property type="entry name" value="LEUCOKININ RECEPTOR"/>
    <property type="match status" value="1"/>
</dbReference>
<dbReference type="GO" id="GO:0005886">
    <property type="term" value="C:plasma membrane"/>
    <property type="evidence" value="ECO:0007669"/>
    <property type="project" value="TreeGrafter"/>
</dbReference>
<evidence type="ECO:0000256" key="4">
    <source>
        <dbReference type="ARBA" id="ARBA00023040"/>
    </source>
</evidence>
<sequence length="349" mass="40486">MSMIGTLCDNVQSNDTAMLFSHSNREMMKKRIPNMVITVGQILVGVSGNAFVIHIYRKNSSLRSRLFYFIPWLALFDIHAIIAIGTFSILQDIFSICFPSLFLCQSMWFGVIFCTSSGALCLLLIAFQRYCYVFQKPVLTRKWHRLFIIISLHISVFIAIPVFFIVDLRTMSVGGVIREVCGDTLYEEKLIYKYSYLHSLFFLAFLLIVVITILYVRIGLKTFKMLCPKEKQRHPSSFRKAGLKYTLMYVSVFVVYIVAYIPSNALSLLPDETRTKVYHAMDENNSKHIALLVVQRMLIFSHVLNPLIIYLFHARFRREMGKYFSQCQIRRGQCCSCTELLRFNRLSVI</sequence>